<organism evidence="2 3">
    <name type="scientific">Rhipicephalus microplus</name>
    <name type="common">Cattle tick</name>
    <name type="synonym">Boophilus microplus</name>
    <dbReference type="NCBI Taxonomy" id="6941"/>
    <lineage>
        <taxon>Eukaryota</taxon>
        <taxon>Metazoa</taxon>
        <taxon>Ecdysozoa</taxon>
        <taxon>Arthropoda</taxon>
        <taxon>Chelicerata</taxon>
        <taxon>Arachnida</taxon>
        <taxon>Acari</taxon>
        <taxon>Parasitiformes</taxon>
        <taxon>Ixodida</taxon>
        <taxon>Ixodoidea</taxon>
        <taxon>Ixodidae</taxon>
        <taxon>Rhipicephalinae</taxon>
        <taxon>Rhipicephalus</taxon>
        <taxon>Boophilus</taxon>
    </lineage>
</organism>
<dbReference type="VEuPathDB" id="VectorBase:LOC119161983"/>
<dbReference type="Proteomes" id="UP000821866">
    <property type="component" value="Unassembled WGS sequence"/>
</dbReference>
<evidence type="ECO:0000313" key="2">
    <source>
        <dbReference type="EMBL" id="KAH7998749.1"/>
    </source>
</evidence>
<comment type="caution">
    <text evidence="2">The sequence shown here is derived from an EMBL/GenBank/DDBJ whole genome shotgun (WGS) entry which is preliminary data.</text>
</comment>
<sequence>MTWRLTVNLGDSGTTMYIVHPSYITADDFKGEVARIKQVVEENSVRLSMMKVTISGPIGKLVTEAAVSTSLSLQNPYIFSNRSDRILRDEGQQLGEGTVQVLTRAKASELAFITSEKIPIATDTGLGYRSGAQREPAANQQN</sequence>
<dbReference type="EMBL" id="JABSTU010000216">
    <property type="protein sequence ID" value="KAH7998749.1"/>
    <property type="molecule type" value="Genomic_DNA"/>
</dbReference>
<protein>
    <submittedName>
        <fullName evidence="2">Uncharacterized protein</fullName>
    </submittedName>
</protein>
<gene>
    <name evidence="2" type="ORF">HPB51_026379</name>
</gene>
<reference evidence="2" key="1">
    <citation type="journal article" date="2020" name="Cell">
        <title>Large-Scale Comparative Analyses of Tick Genomes Elucidate Their Genetic Diversity and Vector Capacities.</title>
        <authorList>
            <consortium name="Tick Genome and Microbiome Consortium (TIGMIC)"/>
            <person name="Jia N."/>
            <person name="Wang J."/>
            <person name="Shi W."/>
            <person name="Du L."/>
            <person name="Sun Y."/>
            <person name="Zhan W."/>
            <person name="Jiang J.F."/>
            <person name="Wang Q."/>
            <person name="Zhang B."/>
            <person name="Ji P."/>
            <person name="Bell-Sakyi L."/>
            <person name="Cui X.M."/>
            <person name="Yuan T.T."/>
            <person name="Jiang B.G."/>
            <person name="Yang W.F."/>
            <person name="Lam T.T."/>
            <person name="Chang Q.C."/>
            <person name="Ding S.J."/>
            <person name="Wang X.J."/>
            <person name="Zhu J.G."/>
            <person name="Ruan X.D."/>
            <person name="Zhao L."/>
            <person name="Wei J.T."/>
            <person name="Ye R.Z."/>
            <person name="Que T.C."/>
            <person name="Du C.H."/>
            <person name="Zhou Y.H."/>
            <person name="Cheng J.X."/>
            <person name="Dai P.F."/>
            <person name="Guo W.B."/>
            <person name="Han X.H."/>
            <person name="Huang E.J."/>
            <person name="Li L.F."/>
            <person name="Wei W."/>
            <person name="Gao Y.C."/>
            <person name="Liu J.Z."/>
            <person name="Shao H.Z."/>
            <person name="Wang X."/>
            <person name="Wang C.C."/>
            <person name="Yang T.C."/>
            <person name="Huo Q.B."/>
            <person name="Li W."/>
            <person name="Chen H.Y."/>
            <person name="Chen S.E."/>
            <person name="Zhou L.G."/>
            <person name="Ni X.B."/>
            <person name="Tian J.H."/>
            <person name="Sheng Y."/>
            <person name="Liu T."/>
            <person name="Pan Y.S."/>
            <person name="Xia L.Y."/>
            <person name="Li J."/>
            <person name="Zhao F."/>
            <person name="Cao W.C."/>
        </authorList>
    </citation>
    <scope>NUCLEOTIDE SEQUENCE</scope>
    <source>
        <strain evidence="2">Rmic-2018</strain>
    </source>
</reference>
<keyword evidence="3" id="KW-1185">Reference proteome</keyword>
<evidence type="ECO:0000313" key="3">
    <source>
        <dbReference type="Proteomes" id="UP000821866"/>
    </source>
</evidence>
<feature type="region of interest" description="Disordered" evidence="1">
    <location>
        <begin position="123"/>
        <end position="142"/>
    </location>
</feature>
<evidence type="ECO:0000256" key="1">
    <source>
        <dbReference type="SAM" id="MobiDB-lite"/>
    </source>
</evidence>
<reference evidence="2" key="2">
    <citation type="submission" date="2021-09" db="EMBL/GenBank/DDBJ databases">
        <authorList>
            <person name="Jia N."/>
            <person name="Wang J."/>
            <person name="Shi W."/>
            <person name="Du L."/>
            <person name="Sun Y."/>
            <person name="Zhan W."/>
            <person name="Jiang J."/>
            <person name="Wang Q."/>
            <person name="Zhang B."/>
            <person name="Ji P."/>
            <person name="Sakyi L.B."/>
            <person name="Cui X."/>
            <person name="Yuan T."/>
            <person name="Jiang B."/>
            <person name="Yang W."/>
            <person name="Lam T.T.-Y."/>
            <person name="Chang Q."/>
            <person name="Ding S."/>
            <person name="Wang X."/>
            <person name="Zhu J."/>
            <person name="Ruan X."/>
            <person name="Zhao L."/>
            <person name="Wei J."/>
            <person name="Que T."/>
            <person name="Du C."/>
            <person name="Cheng J."/>
            <person name="Dai P."/>
            <person name="Han X."/>
            <person name="Huang E."/>
            <person name="Gao Y."/>
            <person name="Liu J."/>
            <person name="Shao H."/>
            <person name="Ye R."/>
            <person name="Li L."/>
            <person name="Wei W."/>
            <person name="Wang X."/>
            <person name="Wang C."/>
            <person name="Huo Q."/>
            <person name="Li W."/>
            <person name="Guo W."/>
            <person name="Chen H."/>
            <person name="Chen S."/>
            <person name="Zhou L."/>
            <person name="Zhou L."/>
            <person name="Ni X."/>
            <person name="Tian J."/>
            <person name="Zhou Y."/>
            <person name="Sheng Y."/>
            <person name="Liu T."/>
            <person name="Pan Y."/>
            <person name="Xia L."/>
            <person name="Li J."/>
            <person name="Zhao F."/>
            <person name="Cao W."/>
        </authorList>
    </citation>
    <scope>NUCLEOTIDE SEQUENCE</scope>
    <source>
        <strain evidence="2">Rmic-2018</strain>
        <tissue evidence="2">Larvae</tissue>
    </source>
</reference>
<name>A0A9J6D2S2_RHIMP</name>
<proteinExistence type="predicted"/>
<accession>A0A9J6D2S2</accession>
<dbReference type="AlphaFoldDB" id="A0A9J6D2S2"/>